<keyword evidence="1" id="KW-0812">Transmembrane</keyword>
<evidence type="ECO:0000256" key="1">
    <source>
        <dbReference type="SAM" id="Phobius"/>
    </source>
</evidence>
<dbReference type="PANTHER" id="PTHR31900:SF34">
    <property type="entry name" value="EMB|CAB62440.1-RELATED"/>
    <property type="match status" value="1"/>
</dbReference>
<keyword evidence="1" id="KW-0472">Membrane</keyword>
<proteinExistence type="predicted"/>
<evidence type="ECO:0000313" key="4">
    <source>
        <dbReference type="Proteomes" id="UP000836841"/>
    </source>
</evidence>
<dbReference type="AlphaFoldDB" id="A0AAU9T752"/>
<name>A0AAU9T752_THLAR</name>
<feature type="transmembrane region" description="Helical" evidence="1">
    <location>
        <begin position="40"/>
        <end position="57"/>
    </location>
</feature>
<feature type="domain" description="FBD" evidence="2">
    <location>
        <begin position="269"/>
        <end position="314"/>
    </location>
</feature>
<keyword evidence="4" id="KW-1185">Reference proteome</keyword>
<organism evidence="3 4">
    <name type="scientific">Thlaspi arvense</name>
    <name type="common">Field penny-cress</name>
    <dbReference type="NCBI Taxonomy" id="13288"/>
    <lineage>
        <taxon>Eukaryota</taxon>
        <taxon>Viridiplantae</taxon>
        <taxon>Streptophyta</taxon>
        <taxon>Embryophyta</taxon>
        <taxon>Tracheophyta</taxon>
        <taxon>Spermatophyta</taxon>
        <taxon>Magnoliopsida</taxon>
        <taxon>eudicotyledons</taxon>
        <taxon>Gunneridae</taxon>
        <taxon>Pentapetalae</taxon>
        <taxon>rosids</taxon>
        <taxon>malvids</taxon>
        <taxon>Brassicales</taxon>
        <taxon>Brassicaceae</taxon>
        <taxon>Thlaspideae</taxon>
        <taxon>Thlaspi</taxon>
    </lineage>
</organism>
<protein>
    <recommendedName>
        <fullName evidence="2">FBD domain-containing protein</fullName>
    </recommendedName>
</protein>
<dbReference type="InterPro" id="IPR006566">
    <property type="entry name" value="FBD"/>
</dbReference>
<dbReference type="Proteomes" id="UP000836841">
    <property type="component" value="Chromosome 7"/>
</dbReference>
<dbReference type="Pfam" id="PF08387">
    <property type="entry name" value="FBD"/>
    <property type="match status" value="1"/>
</dbReference>
<evidence type="ECO:0000259" key="2">
    <source>
        <dbReference type="Pfam" id="PF08387"/>
    </source>
</evidence>
<evidence type="ECO:0000313" key="3">
    <source>
        <dbReference type="EMBL" id="CAH2079634.1"/>
    </source>
</evidence>
<feature type="non-terminal residue" evidence="3">
    <location>
        <position position="1"/>
    </location>
</feature>
<keyword evidence="1" id="KW-1133">Transmembrane helix</keyword>
<gene>
    <name evidence="3" type="ORF">TAV2_LOCUS23316</name>
</gene>
<sequence length="322" mass="36679">MSQTVKTCGRVNDRVCEVMISELSEDLLLRIFSFDPIKDAVATIGLQTLLIVAWMIFKLRWPVDPFSLPKSVYLCKSLVVFNISHKIFVDVPSPASFPSLKSLHLCYKDDDSVHDNVTTFCVKVPSLISFSYLKFRDDNDVGDNGNSCSVIDSPRLKWFIFIDHSKEYCSIEIMPPLVSATISDYTYRDDKFVRPIFSVKTLEFFSDEILVCCSTITFSRLVNLRICPDESNWLEPFILLLGNATTLKNILVDYVYTCQPEDLPLSWNQPSFIPGCLSLQLELFGWRGYGGRQEDKDLLTYILPDSKCLKTATICLRSTFSV</sequence>
<accession>A0AAU9T752</accession>
<dbReference type="InterPro" id="IPR050232">
    <property type="entry name" value="FBL13/AtMIF1-like"/>
</dbReference>
<dbReference type="PANTHER" id="PTHR31900">
    <property type="entry name" value="F-BOX/RNI SUPERFAMILY PROTEIN-RELATED"/>
    <property type="match status" value="1"/>
</dbReference>
<reference evidence="3 4" key="1">
    <citation type="submission" date="2022-03" db="EMBL/GenBank/DDBJ databases">
        <authorList>
            <person name="Nunn A."/>
            <person name="Chopra R."/>
            <person name="Nunn A."/>
            <person name="Contreras Garrido A."/>
        </authorList>
    </citation>
    <scope>NUCLEOTIDE SEQUENCE [LARGE SCALE GENOMIC DNA]</scope>
</reference>
<dbReference type="EMBL" id="OU466863">
    <property type="protein sequence ID" value="CAH2079634.1"/>
    <property type="molecule type" value="Genomic_DNA"/>
</dbReference>